<name>A0ABX2FVB2_9BACT</name>
<protein>
    <submittedName>
        <fullName evidence="1">Uncharacterized protein</fullName>
    </submittedName>
</protein>
<dbReference type="RefSeq" id="WP_173811665.1">
    <property type="nucleotide sequence ID" value="NZ_JABSNP010000022.1"/>
</dbReference>
<evidence type="ECO:0000313" key="1">
    <source>
        <dbReference type="EMBL" id="NRT20902.1"/>
    </source>
</evidence>
<evidence type="ECO:0000313" key="2">
    <source>
        <dbReference type="Proteomes" id="UP000779507"/>
    </source>
</evidence>
<comment type="caution">
    <text evidence="1">The sequence shown here is derived from an EMBL/GenBank/DDBJ whole genome shotgun (WGS) entry which is preliminary data.</text>
</comment>
<keyword evidence="2" id="KW-1185">Reference proteome</keyword>
<sequence>MQSLPKSITFPPVPAIRFLPNRWSGNQWPCIDAEPFDGSLFLRLLAHLAATYRFPPPPLTDLLDGYAADFKLAGADATLHYDNWSLSLACRSEAVRDQVLADLTALPPAYFSVETPSPGVH</sequence>
<gene>
    <name evidence="1" type="ORF">HNP98_003746</name>
</gene>
<accession>A0ABX2FVB2</accession>
<organism evidence="1 2">
    <name type="scientific">Hymenobacter caeli</name>
    <dbReference type="NCBI Taxonomy" id="2735894"/>
    <lineage>
        <taxon>Bacteria</taxon>
        <taxon>Pseudomonadati</taxon>
        <taxon>Bacteroidota</taxon>
        <taxon>Cytophagia</taxon>
        <taxon>Cytophagales</taxon>
        <taxon>Hymenobacteraceae</taxon>
        <taxon>Hymenobacter</taxon>
    </lineage>
</organism>
<dbReference type="EMBL" id="JABSNP010000022">
    <property type="protein sequence ID" value="NRT20902.1"/>
    <property type="molecule type" value="Genomic_DNA"/>
</dbReference>
<reference evidence="1 2" key="1">
    <citation type="submission" date="2020-05" db="EMBL/GenBank/DDBJ databases">
        <title>Genomic Encyclopedia of Type Strains, Phase IV (KMG-V): Genome sequencing to study the core and pangenomes of soil and plant-associated prokaryotes.</title>
        <authorList>
            <person name="Whitman W."/>
        </authorList>
    </citation>
    <scope>NUCLEOTIDE SEQUENCE [LARGE SCALE GENOMIC DNA]</scope>
    <source>
        <strain evidence="1 2">9A</strain>
    </source>
</reference>
<dbReference type="Proteomes" id="UP000779507">
    <property type="component" value="Unassembled WGS sequence"/>
</dbReference>
<proteinExistence type="predicted"/>